<proteinExistence type="predicted"/>
<dbReference type="AlphaFoldDB" id="A0A9P9F1C1"/>
<dbReference type="EMBL" id="JAGMUU010000006">
    <property type="protein sequence ID" value="KAH7150567.1"/>
    <property type="molecule type" value="Genomic_DNA"/>
</dbReference>
<name>A0A9P9F1C1_9HYPO</name>
<dbReference type="InterPro" id="IPR011051">
    <property type="entry name" value="RmlC_Cupin_sf"/>
</dbReference>
<evidence type="ECO:0000313" key="2">
    <source>
        <dbReference type="Proteomes" id="UP000717696"/>
    </source>
</evidence>
<keyword evidence="2" id="KW-1185">Reference proteome</keyword>
<evidence type="ECO:0000313" key="1">
    <source>
        <dbReference type="EMBL" id="KAH7150567.1"/>
    </source>
</evidence>
<reference evidence="1" key="1">
    <citation type="journal article" date="2021" name="Nat. Commun.">
        <title>Genetic determinants of endophytism in the Arabidopsis root mycobiome.</title>
        <authorList>
            <person name="Mesny F."/>
            <person name="Miyauchi S."/>
            <person name="Thiergart T."/>
            <person name="Pickel B."/>
            <person name="Atanasova L."/>
            <person name="Karlsson M."/>
            <person name="Huettel B."/>
            <person name="Barry K.W."/>
            <person name="Haridas S."/>
            <person name="Chen C."/>
            <person name="Bauer D."/>
            <person name="Andreopoulos W."/>
            <person name="Pangilinan J."/>
            <person name="LaButti K."/>
            <person name="Riley R."/>
            <person name="Lipzen A."/>
            <person name="Clum A."/>
            <person name="Drula E."/>
            <person name="Henrissat B."/>
            <person name="Kohler A."/>
            <person name="Grigoriev I.V."/>
            <person name="Martin F.M."/>
            <person name="Hacquard S."/>
        </authorList>
    </citation>
    <scope>NUCLEOTIDE SEQUENCE</scope>
    <source>
        <strain evidence="1">MPI-CAGE-AT-0021</strain>
    </source>
</reference>
<gene>
    <name evidence="1" type="ORF">B0J13DRAFT_550402</name>
</gene>
<sequence length="218" mass="24058">MASLFNYGFMLPNGSKIIHGEGVLVKDAYPPELNIPGQLQVFSPGHGTDPTTPAFRGPHGIFSFDVNLRMPRHVHMAPRASGDGNRYIVEKLLVLNGVALAELSGEIYVIPPNTMVLIGAGVPHTWTACPPGLDLQELGVSKDERIVSEGKFTAVYEYEEPTGFYPTAQTELLKDESAYVRCDDLQRIKIPAFTLEQLKKDAWFVWGRGAQKLMTVET</sequence>
<accession>A0A9P9F1C1</accession>
<dbReference type="SUPFAM" id="SSF51182">
    <property type="entry name" value="RmlC-like cupins"/>
    <property type="match status" value="1"/>
</dbReference>
<organism evidence="1 2">
    <name type="scientific">Dactylonectria estremocensis</name>
    <dbReference type="NCBI Taxonomy" id="1079267"/>
    <lineage>
        <taxon>Eukaryota</taxon>
        <taxon>Fungi</taxon>
        <taxon>Dikarya</taxon>
        <taxon>Ascomycota</taxon>
        <taxon>Pezizomycotina</taxon>
        <taxon>Sordariomycetes</taxon>
        <taxon>Hypocreomycetidae</taxon>
        <taxon>Hypocreales</taxon>
        <taxon>Nectriaceae</taxon>
        <taxon>Dactylonectria</taxon>
    </lineage>
</organism>
<comment type="caution">
    <text evidence="1">The sequence shown here is derived from an EMBL/GenBank/DDBJ whole genome shotgun (WGS) entry which is preliminary data.</text>
</comment>
<dbReference type="Proteomes" id="UP000717696">
    <property type="component" value="Unassembled WGS sequence"/>
</dbReference>
<dbReference type="OrthoDB" id="3452821at2759"/>
<protein>
    <submittedName>
        <fullName evidence="1">Uncharacterized protein</fullName>
    </submittedName>
</protein>